<evidence type="ECO:0000256" key="2">
    <source>
        <dbReference type="ARBA" id="ARBA00022598"/>
    </source>
</evidence>
<evidence type="ECO:0000313" key="8">
    <source>
        <dbReference type="Proteomes" id="UP000076400"/>
    </source>
</evidence>
<dbReference type="InterPro" id="IPR051087">
    <property type="entry name" value="Mitochondrial_ACSM"/>
</dbReference>
<dbReference type="STRING" id="580166.AUP43_03080"/>
<dbReference type="FunFam" id="3.30.300.30:FF:000005">
    <property type="entry name" value="Acyl-coenzyme A synthetase ACSM5, mitochondrial"/>
    <property type="match status" value="1"/>
</dbReference>
<keyword evidence="3" id="KW-0547">Nucleotide-binding</keyword>
<dbReference type="PANTHER" id="PTHR43605:SF10">
    <property type="entry name" value="ACYL-COA SYNTHETASE MEDIUM CHAIN FAMILY MEMBER 3"/>
    <property type="match status" value="1"/>
</dbReference>
<dbReference type="InterPro" id="IPR045851">
    <property type="entry name" value="AMP-bd_C_sf"/>
</dbReference>
<dbReference type="GO" id="GO:0015645">
    <property type="term" value="F:fatty acid ligase activity"/>
    <property type="evidence" value="ECO:0007669"/>
    <property type="project" value="TreeGrafter"/>
</dbReference>
<sequence>MTYQAVRQAFSWQTVHDTLGWTGKETVNLGATIIDRHADSDATALIWVARDGAERRIAYRELAEASNRFANLLTRLGVRKGDRVAALMPRVPEGLAALLGAFKVGAIYVPIFTGFGPDAVRFRLEHSQVKLLVTHQEVRSQVPADAATRIVCVNPDPAALQQGDLDFAAETARESERFEPVQCRRDEVAAIIYTSGSTGQPKGGAIATNFLAAIWPYVTYGVDLREDDIFWPTGDPGWGYGFVCYLAALTAGVPIVSVQANPTPALCLELIERYGITNLATTPTLLRSLMAADAAPKSPVRTISSCGEPLNDKVVDYFRRVWSVTPLDHFGATEYALPIGNYAGIDMAVKPGSMGLPCPGFTMAVVDEAGNELPAGKVGMIGKKADENCLYWLLYWNDETATRNLVRQGWIVTGDLASRDADGYFWFEGRADDMIKSAGYRIGPFEVESALLKHPAVAEAGVIGKPDALKGQIVKAFILLKTGVAASDALSDELAGFVKRTLGRHQYPREIEFVDSLPKTATGKIQRFVLRQRP</sequence>
<dbReference type="GO" id="GO:0004321">
    <property type="term" value="F:fatty-acyl-CoA synthase activity"/>
    <property type="evidence" value="ECO:0007669"/>
    <property type="project" value="TreeGrafter"/>
</dbReference>
<keyword evidence="2" id="KW-0436">Ligase</keyword>
<dbReference type="InterPro" id="IPR025110">
    <property type="entry name" value="AMP-bd_C"/>
</dbReference>
<evidence type="ECO:0000259" key="5">
    <source>
        <dbReference type="Pfam" id="PF00501"/>
    </source>
</evidence>
<dbReference type="Proteomes" id="UP000076400">
    <property type="component" value="Unassembled WGS sequence"/>
</dbReference>
<keyword evidence="8" id="KW-1185">Reference proteome</keyword>
<evidence type="ECO:0000259" key="6">
    <source>
        <dbReference type="Pfam" id="PF13193"/>
    </source>
</evidence>
<evidence type="ECO:0000256" key="1">
    <source>
        <dbReference type="ARBA" id="ARBA00006432"/>
    </source>
</evidence>
<dbReference type="InterPro" id="IPR042099">
    <property type="entry name" value="ANL_N_sf"/>
</dbReference>
<dbReference type="Gene3D" id="3.40.50.12780">
    <property type="entry name" value="N-terminal domain of ligase-like"/>
    <property type="match status" value="1"/>
</dbReference>
<dbReference type="GO" id="GO:0006637">
    <property type="term" value="P:acyl-CoA metabolic process"/>
    <property type="evidence" value="ECO:0007669"/>
    <property type="project" value="TreeGrafter"/>
</dbReference>
<protein>
    <submittedName>
        <fullName evidence="7">Acetyl-CoA synthetase</fullName>
    </submittedName>
</protein>
<dbReference type="AlphaFoldDB" id="A0A154VS16"/>
<dbReference type="PROSITE" id="PS00455">
    <property type="entry name" value="AMP_BINDING"/>
    <property type="match status" value="1"/>
</dbReference>
<feature type="domain" description="AMP-dependent synthetase/ligase" evidence="5">
    <location>
        <begin position="40"/>
        <end position="381"/>
    </location>
</feature>
<dbReference type="GO" id="GO:0016405">
    <property type="term" value="F:CoA-ligase activity"/>
    <property type="evidence" value="ECO:0007669"/>
    <property type="project" value="UniProtKB-ARBA"/>
</dbReference>
<dbReference type="InterPro" id="IPR020845">
    <property type="entry name" value="AMP-binding_CS"/>
</dbReference>
<dbReference type="EMBL" id="LPXN01000138">
    <property type="protein sequence ID" value="KZD04103.1"/>
    <property type="molecule type" value="Genomic_DNA"/>
</dbReference>
<dbReference type="PANTHER" id="PTHR43605">
    <property type="entry name" value="ACYL-COENZYME A SYNTHETASE"/>
    <property type="match status" value="1"/>
</dbReference>
<dbReference type="GO" id="GO:0006633">
    <property type="term" value="P:fatty acid biosynthetic process"/>
    <property type="evidence" value="ECO:0007669"/>
    <property type="project" value="TreeGrafter"/>
</dbReference>
<accession>A0A154VS16</accession>
<organism evidence="7 8">
    <name type="scientific">Oceanibaculum pacificum</name>
    <dbReference type="NCBI Taxonomy" id="580166"/>
    <lineage>
        <taxon>Bacteria</taxon>
        <taxon>Pseudomonadati</taxon>
        <taxon>Pseudomonadota</taxon>
        <taxon>Alphaproteobacteria</taxon>
        <taxon>Rhodospirillales</taxon>
        <taxon>Oceanibaculaceae</taxon>
        <taxon>Oceanibaculum</taxon>
    </lineage>
</organism>
<dbReference type="SUPFAM" id="SSF56801">
    <property type="entry name" value="Acetyl-CoA synthetase-like"/>
    <property type="match status" value="1"/>
</dbReference>
<gene>
    <name evidence="7" type="ORF">AUP43_03080</name>
</gene>
<evidence type="ECO:0000256" key="4">
    <source>
        <dbReference type="ARBA" id="ARBA00022840"/>
    </source>
</evidence>
<reference evidence="7 8" key="1">
    <citation type="submission" date="2015-12" db="EMBL/GenBank/DDBJ databases">
        <title>Genome sequence of Oceanibaculum pacificum MCCC 1A02656.</title>
        <authorList>
            <person name="Lu L."/>
            <person name="Lai Q."/>
            <person name="Shao Z."/>
            <person name="Qian P."/>
        </authorList>
    </citation>
    <scope>NUCLEOTIDE SEQUENCE [LARGE SCALE GENOMIC DNA]</scope>
    <source>
        <strain evidence="7 8">MCCC 1A02656</strain>
    </source>
</reference>
<evidence type="ECO:0000256" key="3">
    <source>
        <dbReference type="ARBA" id="ARBA00022741"/>
    </source>
</evidence>
<keyword evidence="4" id="KW-0067">ATP-binding</keyword>
<proteinExistence type="inferred from homology"/>
<dbReference type="GO" id="GO:0005524">
    <property type="term" value="F:ATP binding"/>
    <property type="evidence" value="ECO:0007669"/>
    <property type="project" value="UniProtKB-KW"/>
</dbReference>
<dbReference type="OrthoDB" id="4471305at2"/>
<dbReference type="Pfam" id="PF00501">
    <property type="entry name" value="AMP-binding"/>
    <property type="match status" value="1"/>
</dbReference>
<feature type="domain" description="AMP-binding enzyme C-terminal" evidence="6">
    <location>
        <begin position="446"/>
        <end position="524"/>
    </location>
</feature>
<dbReference type="Gene3D" id="3.30.300.30">
    <property type="match status" value="1"/>
</dbReference>
<evidence type="ECO:0000313" key="7">
    <source>
        <dbReference type="EMBL" id="KZD04103.1"/>
    </source>
</evidence>
<dbReference type="InterPro" id="IPR000873">
    <property type="entry name" value="AMP-dep_synth/lig_dom"/>
</dbReference>
<name>A0A154VS16_9PROT</name>
<comment type="similarity">
    <text evidence="1">Belongs to the ATP-dependent AMP-binding enzyme family.</text>
</comment>
<comment type="caution">
    <text evidence="7">The sequence shown here is derived from an EMBL/GenBank/DDBJ whole genome shotgun (WGS) entry which is preliminary data.</text>
</comment>
<dbReference type="Pfam" id="PF13193">
    <property type="entry name" value="AMP-binding_C"/>
    <property type="match status" value="1"/>
</dbReference>